<protein>
    <recommendedName>
        <fullName evidence="3">Histidine kinase-like ATPase domain-containing protein</fullName>
    </recommendedName>
</protein>
<comment type="caution">
    <text evidence="1">The sequence shown here is derived from an EMBL/GenBank/DDBJ whole genome shotgun (WGS) entry which is preliminary data.</text>
</comment>
<dbReference type="AlphaFoldDB" id="A0ABD5W4W4"/>
<dbReference type="EMBL" id="JBHSZI010000001">
    <property type="protein sequence ID" value="MFC7058704.1"/>
    <property type="molecule type" value="Genomic_DNA"/>
</dbReference>
<sequence length="132" mass="14367">MRIDSSSSRRPFVTPLSHLLATRYFIIADSNLDDALVELLTAILDNQTGNPSVSLTCSVPAEGTLRIDIHGPDELFPPSDRAALKRGGETQLEHGGGLGLWLANWIIENGHGTLAFPADEPRLRIELNRVAD</sequence>
<evidence type="ECO:0000313" key="2">
    <source>
        <dbReference type="Proteomes" id="UP001596445"/>
    </source>
</evidence>
<keyword evidence="2" id="KW-1185">Reference proteome</keyword>
<organism evidence="1 2">
    <name type="scientific">Halovenus salina</name>
    <dbReference type="NCBI Taxonomy" id="1510225"/>
    <lineage>
        <taxon>Archaea</taxon>
        <taxon>Methanobacteriati</taxon>
        <taxon>Methanobacteriota</taxon>
        <taxon>Stenosarchaea group</taxon>
        <taxon>Halobacteria</taxon>
        <taxon>Halobacteriales</taxon>
        <taxon>Haloarculaceae</taxon>
        <taxon>Halovenus</taxon>
    </lineage>
</organism>
<gene>
    <name evidence="1" type="ORF">ACFQQG_11615</name>
</gene>
<name>A0ABD5W4W4_9EURY</name>
<reference evidence="1 2" key="1">
    <citation type="journal article" date="2019" name="Int. J. Syst. Evol. Microbiol.">
        <title>The Global Catalogue of Microorganisms (GCM) 10K type strain sequencing project: providing services to taxonomists for standard genome sequencing and annotation.</title>
        <authorList>
            <consortium name="The Broad Institute Genomics Platform"/>
            <consortium name="The Broad Institute Genome Sequencing Center for Infectious Disease"/>
            <person name="Wu L."/>
            <person name="Ma J."/>
        </authorList>
    </citation>
    <scope>NUCLEOTIDE SEQUENCE [LARGE SCALE GENOMIC DNA]</scope>
    <source>
        <strain evidence="1 2">JCM 30072</strain>
    </source>
</reference>
<dbReference type="RefSeq" id="WP_267161432.1">
    <property type="nucleotide sequence ID" value="NZ_CP112972.1"/>
</dbReference>
<proteinExistence type="predicted"/>
<evidence type="ECO:0000313" key="1">
    <source>
        <dbReference type="EMBL" id="MFC7058704.1"/>
    </source>
</evidence>
<dbReference type="Proteomes" id="UP001596445">
    <property type="component" value="Unassembled WGS sequence"/>
</dbReference>
<evidence type="ECO:0008006" key="3">
    <source>
        <dbReference type="Google" id="ProtNLM"/>
    </source>
</evidence>
<accession>A0ABD5W4W4</accession>
<dbReference type="GeneID" id="76630734"/>